<evidence type="ECO:0000313" key="1">
    <source>
        <dbReference type="EMBL" id="AIX12058.1"/>
    </source>
</evidence>
<dbReference type="KEGG" id="vg:24721686"/>
<dbReference type="EMBL" id="KM236240">
    <property type="protein sequence ID" value="AIX12058.1"/>
    <property type="molecule type" value="Genomic_DNA"/>
</dbReference>
<dbReference type="RefSeq" id="YP_009146520.1">
    <property type="nucleotide sequence ID" value="NC_027331.1"/>
</dbReference>
<sequence>MNPFKHSNIAKSDEMKALFKELREINTRICLQYAEEKGTEFSVDAVTRELIAATEIDVVMFRMLAYTALATQPETTLPIDERIIIAANEAYNKVIEIG</sequence>
<reference evidence="1 2" key="1">
    <citation type="journal article" date="2015" name="Genome Announc.">
        <title>Complete Genome Sequence of Citrobacter freundii Myophage Moon.</title>
        <authorList>
            <person name="Edwards G.B."/>
            <person name="Luna A.J."/>
            <person name="Hernandez A.C."/>
            <person name="Kuty Everett G.F."/>
        </authorList>
    </citation>
    <scope>NUCLEOTIDE SEQUENCE [LARGE SCALE GENOMIC DNA]</scope>
</reference>
<proteinExistence type="predicted"/>
<gene>
    <name evidence="1" type="ORF">CPT_Moon87</name>
</gene>
<accession>A0A0A0YTG5</accession>
<protein>
    <submittedName>
        <fullName evidence="1">Uncharacterized protein</fullName>
    </submittedName>
</protein>
<dbReference type="GeneID" id="24721686"/>
<keyword evidence="2" id="KW-1185">Reference proteome</keyword>
<name>A0A0A0YTG5_9CAUD</name>
<evidence type="ECO:0000313" key="2">
    <source>
        <dbReference type="Proteomes" id="UP000030323"/>
    </source>
</evidence>
<organism evidence="1 2">
    <name type="scientific">Citrobacter phage Moon</name>
    <dbReference type="NCBI Taxonomy" id="1540095"/>
    <lineage>
        <taxon>Viruses</taxon>
        <taxon>Duplodnaviria</taxon>
        <taxon>Heunggongvirae</taxon>
        <taxon>Uroviricota</taxon>
        <taxon>Caudoviricetes</taxon>
        <taxon>Pantevenvirales</taxon>
        <taxon>Straboviridae</taxon>
        <taxon>Tevenvirinae</taxon>
        <taxon>Moonvirus</taxon>
        <taxon>Moonvirus moon</taxon>
    </lineage>
</organism>
<dbReference type="Proteomes" id="UP000030323">
    <property type="component" value="Segment"/>
</dbReference>